<dbReference type="STRING" id="1108595.BKX93_18245"/>
<dbReference type="SMART" id="SM00895">
    <property type="entry name" value="FCD"/>
    <property type="match status" value="1"/>
</dbReference>
<dbReference type="InterPro" id="IPR036390">
    <property type="entry name" value="WH_DNA-bd_sf"/>
</dbReference>
<dbReference type="RefSeq" id="WP_021477708.1">
    <property type="nucleotide sequence ID" value="NZ_CP017707.1"/>
</dbReference>
<dbReference type="PANTHER" id="PTHR43537">
    <property type="entry name" value="TRANSCRIPTIONAL REGULATOR, GNTR FAMILY"/>
    <property type="match status" value="1"/>
</dbReference>
<keyword evidence="1" id="KW-0805">Transcription regulation</keyword>
<dbReference type="GeneID" id="68843146"/>
<evidence type="ECO:0000256" key="2">
    <source>
        <dbReference type="ARBA" id="ARBA00023125"/>
    </source>
</evidence>
<dbReference type="GO" id="GO:0003700">
    <property type="term" value="F:DNA-binding transcription factor activity"/>
    <property type="evidence" value="ECO:0007669"/>
    <property type="project" value="InterPro"/>
</dbReference>
<accession>A0A1D9LKJ9</accession>
<evidence type="ECO:0000313" key="6">
    <source>
        <dbReference type="Proteomes" id="UP000178776"/>
    </source>
</evidence>
<dbReference type="Gene3D" id="1.20.120.530">
    <property type="entry name" value="GntR ligand-binding domain-like"/>
    <property type="match status" value="1"/>
</dbReference>
<dbReference type="AlphaFoldDB" id="A0A1D9LKJ9"/>
<dbReference type="GO" id="GO:0003677">
    <property type="term" value="F:DNA binding"/>
    <property type="evidence" value="ECO:0007669"/>
    <property type="project" value="UniProtKB-KW"/>
</dbReference>
<dbReference type="Proteomes" id="UP000178776">
    <property type="component" value="Chromosome"/>
</dbReference>
<dbReference type="InterPro" id="IPR036388">
    <property type="entry name" value="WH-like_DNA-bd_sf"/>
</dbReference>
<dbReference type="InterPro" id="IPR011711">
    <property type="entry name" value="GntR_C"/>
</dbReference>
<dbReference type="Pfam" id="PF07729">
    <property type="entry name" value="FCD"/>
    <property type="match status" value="1"/>
</dbReference>
<keyword evidence="3" id="KW-0804">Transcription</keyword>
<dbReference type="SUPFAM" id="SSF46785">
    <property type="entry name" value="Winged helix' DNA-binding domain"/>
    <property type="match status" value="1"/>
</dbReference>
<dbReference type="KEGG" id="cvc:BKX93_18245"/>
<evidence type="ECO:0000259" key="4">
    <source>
        <dbReference type="PROSITE" id="PS50949"/>
    </source>
</evidence>
<evidence type="ECO:0000256" key="1">
    <source>
        <dbReference type="ARBA" id="ARBA00023015"/>
    </source>
</evidence>
<dbReference type="Pfam" id="PF00392">
    <property type="entry name" value="GntR"/>
    <property type="match status" value="1"/>
</dbReference>
<organism evidence="5 6">
    <name type="scientific">Chromobacterium vaccinii</name>
    <dbReference type="NCBI Taxonomy" id="1108595"/>
    <lineage>
        <taxon>Bacteria</taxon>
        <taxon>Pseudomonadati</taxon>
        <taxon>Pseudomonadota</taxon>
        <taxon>Betaproteobacteria</taxon>
        <taxon>Neisseriales</taxon>
        <taxon>Chromobacteriaceae</taxon>
        <taxon>Chromobacterium</taxon>
    </lineage>
</organism>
<proteinExistence type="predicted"/>
<sequence>MTFKANDLLTEQIAQYLGRQIIQGEMKPGERIQELRIASELEVSRGSVREALLILQRRHLVDIFPRRGAMVSSISARDVRDFFDLWFLLLDRVVQNLAAGWQNDDLARFIELMALLEEDNRRDDLQAFYEHGIEFLSALYRHADNRYLTDTLIDMLPLTQRCLYAILRAGKSQMDRTHQFLESLLKTLIARDTGRLKQMIIEFGRDYSQLAQSAAEALEGGV</sequence>
<evidence type="ECO:0000256" key="3">
    <source>
        <dbReference type="ARBA" id="ARBA00023163"/>
    </source>
</evidence>
<gene>
    <name evidence="5" type="ORF">BKX93_18245</name>
</gene>
<keyword evidence="2" id="KW-0238">DNA-binding</keyword>
<dbReference type="SUPFAM" id="SSF48008">
    <property type="entry name" value="GntR ligand-binding domain-like"/>
    <property type="match status" value="1"/>
</dbReference>
<dbReference type="InterPro" id="IPR008920">
    <property type="entry name" value="TF_FadR/GntR_C"/>
</dbReference>
<evidence type="ECO:0000313" key="5">
    <source>
        <dbReference type="EMBL" id="AOZ51741.1"/>
    </source>
</evidence>
<dbReference type="PANTHER" id="PTHR43537:SF24">
    <property type="entry name" value="GLUCONATE OPERON TRANSCRIPTIONAL REPRESSOR"/>
    <property type="match status" value="1"/>
</dbReference>
<dbReference type="CDD" id="cd07377">
    <property type="entry name" value="WHTH_GntR"/>
    <property type="match status" value="1"/>
</dbReference>
<name>A0A1D9LKJ9_9NEIS</name>
<reference evidence="5 6" key="1">
    <citation type="submission" date="2016-10" db="EMBL/GenBank/DDBJ databases">
        <title>Chromobacterium muskegensis sp. nov., an insecticidal bacterium isolated from Sphagnum bogs.</title>
        <authorList>
            <person name="Sparks M.E."/>
            <person name="Blackburn M.B."/>
            <person name="Gundersen-Rindal D.E."/>
            <person name="Mitchell A."/>
            <person name="Farrar R."/>
            <person name="Kuhar D."/>
        </authorList>
    </citation>
    <scope>NUCLEOTIDE SEQUENCE [LARGE SCALE GENOMIC DNA]</scope>
    <source>
        <strain evidence="5 6">21-1</strain>
    </source>
</reference>
<protein>
    <submittedName>
        <fullName evidence="5">GntR family transcriptional regulator</fullName>
    </submittedName>
</protein>
<feature type="domain" description="HTH gntR-type" evidence="4">
    <location>
        <begin position="7"/>
        <end position="74"/>
    </location>
</feature>
<dbReference type="InterPro" id="IPR000524">
    <property type="entry name" value="Tscrpt_reg_HTH_GntR"/>
</dbReference>
<dbReference type="Gene3D" id="1.10.10.10">
    <property type="entry name" value="Winged helix-like DNA-binding domain superfamily/Winged helix DNA-binding domain"/>
    <property type="match status" value="1"/>
</dbReference>
<dbReference type="PROSITE" id="PS50949">
    <property type="entry name" value="HTH_GNTR"/>
    <property type="match status" value="1"/>
</dbReference>
<dbReference type="EMBL" id="CP017707">
    <property type="protein sequence ID" value="AOZ51741.1"/>
    <property type="molecule type" value="Genomic_DNA"/>
</dbReference>
<dbReference type="SMART" id="SM00345">
    <property type="entry name" value="HTH_GNTR"/>
    <property type="match status" value="1"/>
</dbReference>